<name>A0A5J5DRZ8_9PERO</name>
<feature type="compositionally biased region" description="Basic residues" evidence="8">
    <location>
        <begin position="455"/>
        <end position="467"/>
    </location>
</feature>
<feature type="compositionally biased region" description="Basic and acidic residues" evidence="8">
    <location>
        <begin position="1"/>
        <end position="10"/>
    </location>
</feature>
<sequence>MEERDTRVPVRSDPGLPPRNMDISPVPLLNYGLQYQWGYDSDLSSISSSETLSPVTSMDSSLSPSYQQPQSTPKAAKTGYSQSLKSSPSGRGRKRSRATRMRSKQRESASEKEKLRMRDLTKAMHHLRSYLPPSVAPAGQTLTKIETLRLTIRYISYLSAQLGLSEEREPGDTSASGTSSPDILSFFQHAAMGGQEEAQLQNQSLDQSLYPAQCCSQNTMLHSGSCSFGVDQYSTQYIEAPQGDMSMDALLQSPPATQPCCQVTPSPGAGMFPMGPPGLGVSPASRASQDQRWLLEVQLHTSQHIYGAACLVLLTILCLPYQQDTDHSQLREELPTTAPTTTTTAAAMEVSYCYPLQLQDNSFLFDCESLLDKSYDPLAYDPALDPGYSSAGSSLSPTSSVDSFCFSPTSLQTAGNEQNILDSIVFKSPATPRHTNETQTLPCSRSSNPNTSTTKKSRSRYPGKKRQTASEREKLRMRDLTKALQHLRTYLPPSVAPAGQTLTKIDTLRLTIRYISYLSAQLGLSEEVLEQRSSGFVEQPRNLSQFLGQPTASYSPQEPDCNSMSPAQLSSLQHSYQLTSGVFSASEQYWIPQQQLHDAAFSGHR</sequence>
<dbReference type="GO" id="GO:0005634">
    <property type="term" value="C:nucleus"/>
    <property type="evidence" value="ECO:0007669"/>
    <property type="project" value="UniProtKB-SubCell"/>
</dbReference>
<dbReference type="GO" id="GO:0000981">
    <property type="term" value="F:DNA-binding transcription factor activity, RNA polymerase II-specific"/>
    <property type="evidence" value="ECO:0007669"/>
    <property type="project" value="TreeGrafter"/>
</dbReference>
<dbReference type="AlphaFoldDB" id="A0A5J5DRZ8"/>
<dbReference type="EMBL" id="VOFY01000001">
    <property type="protein sequence ID" value="KAA8595973.1"/>
    <property type="molecule type" value="Genomic_DNA"/>
</dbReference>
<feature type="region of interest" description="Disordered" evidence="8">
    <location>
        <begin position="46"/>
        <end position="115"/>
    </location>
</feature>
<dbReference type="Gene3D" id="4.10.280.10">
    <property type="entry name" value="Helix-loop-helix DNA-binding domain"/>
    <property type="match status" value="2"/>
</dbReference>
<keyword evidence="2" id="KW-0217">Developmental protein</keyword>
<evidence type="ECO:0000256" key="4">
    <source>
        <dbReference type="ARBA" id="ARBA00023015"/>
    </source>
</evidence>
<feature type="region of interest" description="Disordered" evidence="8">
    <location>
        <begin position="1"/>
        <end position="25"/>
    </location>
</feature>
<feature type="compositionally biased region" description="Basic and acidic residues" evidence="8">
    <location>
        <begin position="104"/>
        <end position="115"/>
    </location>
</feature>
<evidence type="ECO:0000259" key="9">
    <source>
        <dbReference type="PROSITE" id="PS50888"/>
    </source>
</evidence>
<protein>
    <recommendedName>
        <fullName evidence="9">BHLH domain-containing protein</fullName>
    </recommendedName>
</protein>
<evidence type="ECO:0000256" key="5">
    <source>
        <dbReference type="ARBA" id="ARBA00023125"/>
    </source>
</evidence>
<evidence type="ECO:0000313" key="10">
    <source>
        <dbReference type="EMBL" id="KAA8595973.1"/>
    </source>
</evidence>
<keyword evidence="6" id="KW-0804">Transcription</keyword>
<feature type="region of interest" description="Disordered" evidence="8">
    <location>
        <begin position="428"/>
        <end position="475"/>
    </location>
</feature>
<evidence type="ECO:0000256" key="7">
    <source>
        <dbReference type="ARBA" id="ARBA00023242"/>
    </source>
</evidence>
<dbReference type="InterPro" id="IPR040259">
    <property type="entry name" value="Mesogenin/MesP"/>
</dbReference>
<dbReference type="GO" id="GO:0003007">
    <property type="term" value="P:heart morphogenesis"/>
    <property type="evidence" value="ECO:0007669"/>
    <property type="project" value="TreeGrafter"/>
</dbReference>
<keyword evidence="11" id="KW-1185">Reference proteome</keyword>
<dbReference type="InterPro" id="IPR011598">
    <property type="entry name" value="bHLH_dom"/>
</dbReference>
<accession>A0A5J5DRZ8</accession>
<proteinExistence type="predicted"/>
<dbReference type="GO" id="GO:0001707">
    <property type="term" value="P:mesoderm formation"/>
    <property type="evidence" value="ECO:0007669"/>
    <property type="project" value="TreeGrafter"/>
</dbReference>
<dbReference type="PANTHER" id="PTHR20937:SF6">
    <property type="entry name" value="MESODERM POSTERIOR PROTEIN 1"/>
    <property type="match status" value="1"/>
</dbReference>
<dbReference type="Proteomes" id="UP000327493">
    <property type="component" value="Chromosome 1"/>
</dbReference>
<feature type="compositionally biased region" description="Basic residues" evidence="8">
    <location>
        <begin position="91"/>
        <end position="103"/>
    </location>
</feature>
<keyword evidence="7" id="KW-0539">Nucleus</keyword>
<dbReference type="InterPro" id="IPR036638">
    <property type="entry name" value="HLH_DNA-bd_sf"/>
</dbReference>
<evidence type="ECO:0000256" key="3">
    <source>
        <dbReference type="ARBA" id="ARBA00022976"/>
    </source>
</evidence>
<dbReference type="SUPFAM" id="SSF47459">
    <property type="entry name" value="HLH, helix-loop-helix DNA-binding domain"/>
    <property type="match status" value="2"/>
</dbReference>
<evidence type="ECO:0000256" key="1">
    <source>
        <dbReference type="ARBA" id="ARBA00004123"/>
    </source>
</evidence>
<organism evidence="10 11">
    <name type="scientific">Etheostoma spectabile</name>
    <name type="common">orangethroat darter</name>
    <dbReference type="NCBI Taxonomy" id="54343"/>
    <lineage>
        <taxon>Eukaryota</taxon>
        <taxon>Metazoa</taxon>
        <taxon>Chordata</taxon>
        <taxon>Craniata</taxon>
        <taxon>Vertebrata</taxon>
        <taxon>Euteleostomi</taxon>
        <taxon>Actinopterygii</taxon>
        <taxon>Neopterygii</taxon>
        <taxon>Teleostei</taxon>
        <taxon>Neoteleostei</taxon>
        <taxon>Acanthomorphata</taxon>
        <taxon>Eupercaria</taxon>
        <taxon>Perciformes</taxon>
        <taxon>Percoidei</taxon>
        <taxon>Percidae</taxon>
        <taxon>Etheostomatinae</taxon>
        <taxon>Etheostoma</taxon>
    </lineage>
</organism>
<evidence type="ECO:0000256" key="6">
    <source>
        <dbReference type="ARBA" id="ARBA00023163"/>
    </source>
</evidence>
<dbReference type="GO" id="GO:0046983">
    <property type="term" value="F:protein dimerization activity"/>
    <property type="evidence" value="ECO:0007669"/>
    <property type="project" value="InterPro"/>
</dbReference>
<dbReference type="GO" id="GO:0032525">
    <property type="term" value="P:somite rostral/caudal axis specification"/>
    <property type="evidence" value="ECO:0007669"/>
    <property type="project" value="TreeGrafter"/>
</dbReference>
<dbReference type="CDD" id="cd18938">
    <property type="entry name" value="bHLH_TS_Mesp"/>
    <property type="match status" value="2"/>
</dbReference>
<keyword evidence="4" id="KW-0805">Transcription regulation</keyword>
<gene>
    <name evidence="10" type="ORF">FQN60_011264</name>
</gene>
<dbReference type="Pfam" id="PF00010">
    <property type="entry name" value="HLH"/>
    <property type="match status" value="2"/>
</dbReference>
<keyword evidence="3" id="KW-0914">Notch signaling pathway</keyword>
<dbReference type="GO" id="GO:0000978">
    <property type="term" value="F:RNA polymerase II cis-regulatory region sequence-specific DNA binding"/>
    <property type="evidence" value="ECO:0007669"/>
    <property type="project" value="TreeGrafter"/>
</dbReference>
<feature type="domain" description="BHLH" evidence="9">
    <location>
        <begin position="104"/>
        <end position="158"/>
    </location>
</feature>
<comment type="subcellular location">
    <subcellularLocation>
        <location evidence="1">Nucleus</location>
    </subcellularLocation>
</comment>
<evidence type="ECO:0000256" key="8">
    <source>
        <dbReference type="SAM" id="MobiDB-lite"/>
    </source>
</evidence>
<dbReference type="GO" id="GO:0007219">
    <property type="term" value="P:Notch signaling pathway"/>
    <property type="evidence" value="ECO:0007669"/>
    <property type="project" value="UniProtKB-KW"/>
</dbReference>
<feature type="compositionally biased region" description="Low complexity" evidence="8">
    <location>
        <begin position="46"/>
        <end position="73"/>
    </location>
</feature>
<feature type="domain" description="BHLH" evidence="9">
    <location>
        <begin position="464"/>
        <end position="518"/>
    </location>
</feature>
<dbReference type="PROSITE" id="PS50888">
    <property type="entry name" value="BHLH"/>
    <property type="match status" value="2"/>
</dbReference>
<evidence type="ECO:0000313" key="11">
    <source>
        <dbReference type="Proteomes" id="UP000327493"/>
    </source>
</evidence>
<feature type="compositionally biased region" description="Low complexity" evidence="8">
    <location>
        <begin position="444"/>
        <end position="454"/>
    </location>
</feature>
<comment type="caution">
    <text evidence="10">The sequence shown here is derived from an EMBL/GenBank/DDBJ whole genome shotgun (WGS) entry which is preliminary data.</text>
</comment>
<dbReference type="PANTHER" id="PTHR20937">
    <property type="entry name" value="IP14615P"/>
    <property type="match status" value="1"/>
</dbReference>
<dbReference type="SMART" id="SM00353">
    <property type="entry name" value="HLH"/>
    <property type="match status" value="2"/>
</dbReference>
<dbReference type="FunFam" id="4.10.280.10:FF:000047">
    <property type="entry name" value="mesoderm posterior protein 1"/>
    <property type="match status" value="2"/>
</dbReference>
<evidence type="ECO:0000256" key="2">
    <source>
        <dbReference type="ARBA" id="ARBA00022473"/>
    </source>
</evidence>
<keyword evidence="5" id="KW-0238">DNA-binding</keyword>
<reference evidence="10 11" key="1">
    <citation type="submission" date="2019-08" db="EMBL/GenBank/DDBJ databases">
        <title>A chromosome-level genome assembly, high-density linkage maps, and genome scans reveal the genomic architecture of hybrid incompatibilities underlying speciation via character displacement in darters (Percidae: Etheostominae).</title>
        <authorList>
            <person name="Moran R.L."/>
            <person name="Catchen J.M."/>
            <person name="Fuller R.C."/>
        </authorList>
    </citation>
    <scope>NUCLEOTIDE SEQUENCE [LARGE SCALE GENOMIC DNA]</scope>
    <source>
        <strain evidence="10">EspeVRDwgs_2016</strain>
        <tissue evidence="10">Muscle</tissue>
    </source>
</reference>